<evidence type="ECO:0000256" key="2">
    <source>
        <dbReference type="SAM" id="Phobius"/>
    </source>
</evidence>
<feature type="compositionally biased region" description="Basic residues" evidence="1">
    <location>
        <begin position="483"/>
        <end position="493"/>
    </location>
</feature>
<feature type="transmembrane region" description="Helical" evidence="2">
    <location>
        <begin position="388"/>
        <end position="413"/>
    </location>
</feature>
<dbReference type="EMBL" id="CP097502">
    <property type="protein sequence ID" value="URD76920.1"/>
    <property type="molecule type" value="Genomic_DNA"/>
</dbReference>
<feature type="compositionally biased region" description="Basic and acidic residues" evidence="1">
    <location>
        <begin position="508"/>
        <end position="525"/>
    </location>
</feature>
<keyword evidence="2" id="KW-1133">Transmembrane helix</keyword>
<evidence type="ECO:0000256" key="1">
    <source>
        <dbReference type="SAM" id="MobiDB-lite"/>
    </source>
</evidence>
<keyword evidence="2" id="KW-0812">Transmembrane</keyword>
<dbReference type="PANTHER" id="PTHR37254">
    <property type="entry name" value="OS01G0100500 PROTEIN"/>
    <property type="match status" value="1"/>
</dbReference>
<proteinExistence type="predicted"/>
<dbReference type="Proteomes" id="UP001055439">
    <property type="component" value="Chromosome 1"/>
</dbReference>
<keyword evidence="4" id="KW-1185">Reference proteome</keyword>
<accession>A0A9E7JDA7</accession>
<protein>
    <submittedName>
        <fullName evidence="3">Uncharacterized protein</fullName>
    </submittedName>
</protein>
<dbReference type="OrthoDB" id="1909934at2759"/>
<gene>
    <name evidence="3" type="ORF">MUK42_09913</name>
</gene>
<feature type="transmembrane region" description="Helical" evidence="2">
    <location>
        <begin position="75"/>
        <end position="96"/>
    </location>
</feature>
<evidence type="ECO:0000313" key="4">
    <source>
        <dbReference type="Proteomes" id="UP001055439"/>
    </source>
</evidence>
<name>A0A9E7JDA7_9LILI</name>
<keyword evidence="2" id="KW-0472">Membrane</keyword>
<sequence length="531" mass="59899">MEKDGSGGCPAMAFRYNGTLCACEPGWYLVNGSCALFETGGGWVVSSGVSSAPPALLTTVLPVDSIKRFTQSQAVLLEATLGGLLVWLAFCLALRFTRVDGGRGLWFRLRWWISRSDMFYDTNHWSDDNKAVIKRKTELGGTFSVASSILFVGLLSMLLYQIITKRSIEVHRVRPANAPDLLSFVNDLEFSITTISSMSCSHLRGPDSLVIGTPGSIDYRVFPLSTYVEYNCQNTSSGPTISLRCNSCQIPRRNHYISWQFVDLRNDPAAAVGFRFNLSAKDHANNRRVSFVSGTVKSNTYTDDKPKTFRGSDVNVLKIHLFPQAYNNLNNLKLIQPLFHDFIPGTFFSKSSDFQASLQVSKDGLVNTTLYISYLSDYIVEIDKENMIGIVGFLADVGGLFAFSLAIFLWFLMQCEARIKKLRYEDTAMRNILNQRRAQKNWDKLRKFVMYTWGPSNLVEDNNKSRRHGTLMIESIHGIQAFHSKKQPSRHNSTHLDTAKGNSPHSKSRQEKHDIEEEEETRQRNVSEISQ</sequence>
<evidence type="ECO:0000313" key="3">
    <source>
        <dbReference type="EMBL" id="URD76920.1"/>
    </source>
</evidence>
<dbReference type="PANTHER" id="PTHR37254:SF1">
    <property type="entry name" value="OS01G0100500 PROTEIN"/>
    <property type="match status" value="1"/>
</dbReference>
<dbReference type="AlphaFoldDB" id="A0A9E7JDA7"/>
<reference evidence="3" key="1">
    <citation type="submission" date="2022-05" db="EMBL/GenBank/DDBJ databases">
        <title>The Musa troglodytarum L. genome provides insights into the mechanism of non-climacteric behaviour and enrichment of carotenoids.</title>
        <authorList>
            <person name="Wang J."/>
        </authorList>
    </citation>
    <scope>NUCLEOTIDE SEQUENCE</scope>
    <source>
        <tissue evidence="3">Leaf</tissue>
    </source>
</reference>
<feature type="region of interest" description="Disordered" evidence="1">
    <location>
        <begin position="483"/>
        <end position="531"/>
    </location>
</feature>
<feature type="transmembrane region" description="Helical" evidence="2">
    <location>
        <begin position="143"/>
        <end position="163"/>
    </location>
</feature>
<organism evidence="3 4">
    <name type="scientific">Musa troglodytarum</name>
    <name type="common">fe'i banana</name>
    <dbReference type="NCBI Taxonomy" id="320322"/>
    <lineage>
        <taxon>Eukaryota</taxon>
        <taxon>Viridiplantae</taxon>
        <taxon>Streptophyta</taxon>
        <taxon>Embryophyta</taxon>
        <taxon>Tracheophyta</taxon>
        <taxon>Spermatophyta</taxon>
        <taxon>Magnoliopsida</taxon>
        <taxon>Liliopsida</taxon>
        <taxon>Zingiberales</taxon>
        <taxon>Musaceae</taxon>
        <taxon>Musa</taxon>
    </lineage>
</organism>